<protein>
    <submittedName>
        <fullName evidence="1">Uncharacterized protein</fullName>
    </submittedName>
</protein>
<evidence type="ECO:0000313" key="1">
    <source>
        <dbReference type="EMBL" id="KJJ83924.1"/>
    </source>
</evidence>
<comment type="caution">
    <text evidence="1">The sequence shown here is derived from an EMBL/GenBank/DDBJ whole genome shotgun (WGS) entry which is preliminary data.</text>
</comment>
<proteinExistence type="predicted"/>
<evidence type="ECO:0000313" key="2">
    <source>
        <dbReference type="Proteomes" id="UP000033428"/>
    </source>
</evidence>
<dbReference type="Proteomes" id="UP000033428">
    <property type="component" value="Unassembled WGS sequence"/>
</dbReference>
<reference evidence="1 2" key="1">
    <citation type="submission" date="2015-02" db="EMBL/GenBank/DDBJ databases">
        <title>Single-cell genomics of uncultivated deep-branching MTB reveals a conserved set of magnetosome genes.</title>
        <authorList>
            <person name="Kolinko S."/>
            <person name="Richter M."/>
            <person name="Glockner F.O."/>
            <person name="Brachmann A."/>
            <person name="Schuler D."/>
        </authorList>
    </citation>
    <scope>NUCLEOTIDE SEQUENCE [LARGE SCALE GENOMIC DNA]</scope>
    <source>
        <strain evidence="1">SKK-01</strain>
    </source>
</reference>
<dbReference type="AlphaFoldDB" id="A0A0F0CPH1"/>
<name>A0A0F0CPH1_9BACT</name>
<organism evidence="1 2">
    <name type="scientific">Candidatus Omnitrophus magneticus</name>
    <dbReference type="NCBI Taxonomy" id="1609969"/>
    <lineage>
        <taxon>Bacteria</taxon>
        <taxon>Pseudomonadati</taxon>
        <taxon>Candidatus Omnitrophota</taxon>
        <taxon>Candidatus Omnitrophus</taxon>
    </lineage>
</organism>
<gene>
    <name evidence="1" type="ORF">OMAG_002196</name>
</gene>
<dbReference type="EMBL" id="JYNY01000436">
    <property type="protein sequence ID" value="KJJ83924.1"/>
    <property type="molecule type" value="Genomic_DNA"/>
</dbReference>
<keyword evidence="2" id="KW-1185">Reference proteome</keyword>
<accession>A0A0F0CPH1</accession>
<sequence>MYAVIFIETLRHMVRNRHFSKSIYYIANRPVCLREMFFEMLTHKAVEWDKHLCYATANAAHWLIGDGTQVLVPVV</sequence>